<proteinExistence type="predicted"/>
<sequence length="74" mass="8402">MKKGWKLWSAFTVSVLLGAIVSTVLSYSTSDGDCYQCPSEYRKDEQKCRACCGARCEHPIDWEKCLTLCRGYQP</sequence>
<keyword evidence="1" id="KW-0732">Signal</keyword>
<reference evidence="2 3" key="1">
    <citation type="submission" date="2022-08" db="EMBL/GenBank/DDBJ databases">
        <title>Bacterial and archaeal communities from various locations to study Microbial Dark Matter (Phase II).</title>
        <authorList>
            <person name="Stepanauskas R."/>
        </authorList>
    </citation>
    <scope>NUCLEOTIDE SEQUENCE [LARGE SCALE GENOMIC DNA]</scope>
    <source>
        <strain evidence="2 3">PD1</strain>
    </source>
</reference>
<keyword evidence="3" id="KW-1185">Reference proteome</keyword>
<feature type="chain" id="PRO_5046663366" description="4Fe-4S ferredoxin-type domain-containing protein" evidence="1">
    <location>
        <begin position="27"/>
        <end position="74"/>
    </location>
</feature>
<dbReference type="Proteomes" id="UP001204798">
    <property type="component" value="Unassembled WGS sequence"/>
</dbReference>
<name>A0ABT2EIF6_9BACT</name>
<dbReference type="EMBL" id="JANUCP010000001">
    <property type="protein sequence ID" value="MCS3917737.1"/>
    <property type="molecule type" value="Genomic_DNA"/>
</dbReference>
<evidence type="ECO:0008006" key="4">
    <source>
        <dbReference type="Google" id="ProtNLM"/>
    </source>
</evidence>
<evidence type="ECO:0000313" key="2">
    <source>
        <dbReference type="EMBL" id="MCS3917737.1"/>
    </source>
</evidence>
<comment type="caution">
    <text evidence="2">The sequence shown here is derived from an EMBL/GenBank/DDBJ whole genome shotgun (WGS) entry which is preliminary data.</text>
</comment>
<evidence type="ECO:0000313" key="3">
    <source>
        <dbReference type="Proteomes" id="UP001204798"/>
    </source>
</evidence>
<protein>
    <recommendedName>
        <fullName evidence="4">4Fe-4S ferredoxin-type domain-containing protein</fullName>
    </recommendedName>
</protein>
<accession>A0ABT2EIF6</accession>
<evidence type="ECO:0000256" key="1">
    <source>
        <dbReference type="SAM" id="SignalP"/>
    </source>
</evidence>
<gene>
    <name evidence="2" type="ORF">M2350_000134</name>
</gene>
<feature type="signal peptide" evidence="1">
    <location>
        <begin position="1"/>
        <end position="26"/>
    </location>
</feature>
<organism evidence="2 3">
    <name type="scientific">Candidatus Fervidibacter sacchari</name>
    <dbReference type="NCBI Taxonomy" id="1448929"/>
    <lineage>
        <taxon>Bacteria</taxon>
        <taxon>Candidatus Fervidibacterota</taxon>
        <taxon>Candidatus Fervidibacter</taxon>
    </lineage>
</organism>